<reference evidence="3 4" key="1">
    <citation type="submission" date="2018-06" db="EMBL/GenBank/DDBJ databases">
        <authorList>
            <consortium name="Pathogen Informatics"/>
            <person name="Doyle S."/>
        </authorList>
    </citation>
    <scope>NUCLEOTIDE SEQUENCE [LARGE SCALE GENOMIC DNA]</scope>
    <source>
        <strain evidence="3 4">NCTC12475</strain>
    </source>
</reference>
<evidence type="ECO:0000313" key="4">
    <source>
        <dbReference type="Proteomes" id="UP000254920"/>
    </source>
</evidence>
<feature type="compositionally biased region" description="Basic and acidic residues" evidence="1">
    <location>
        <begin position="111"/>
        <end position="126"/>
    </location>
</feature>
<evidence type="ECO:0000256" key="2">
    <source>
        <dbReference type="SAM" id="Phobius"/>
    </source>
</evidence>
<name>A0A381DJF9_9BACT</name>
<dbReference type="OrthoDB" id="5363395at2"/>
<dbReference type="AlphaFoldDB" id="A0A381DJF9"/>
<feature type="region of interest" description="Disordered" evidence="1">
    <location>
        <begin position="111"/>
        <end position="179"/>
    </location>
</feature>
<dbReference type="STRING" id="32024.GCA_000788295_01741"/>
<feature type="transmembrane region" description="Helical" evidence="2">
    <location>
        <begin position="12"/>
        <end position="32"/>
    </location>
</feature>
<evidence type="ECO:0000256" key="1">
    <source>
        <dbReference type="SAM" id="MobiDB-lite"/>
    </source>
</evidence>
<gene>
    <name evidence="3" type="ORF">NCTC12475_01019</name>
</gene>
<keyword evidence="4" id="KW-1185">Reference proteome</keyword>
<keyword evidence="2" id="KW-1133">Transmembrane helix</keyword>
<dbReference type="RefSeq" id="WP_089183170.1">
    <property type="nucleotide sequence ID" value="NZ_CP043427.1"/>
</dbReference>
<evidence type="ECO:0000313" key="3">
    <source>
        <dbReference type="EMBL" id="SUX10808.1"/>
    </source>
</evidence>
<dbReference type="Pfam" id="PF13103">
    <property type="entry name" value="TonB_2"/>
    <property type="match status" value="1"/>
</dbReference>
<dbReference type="EMBL" id="UFVD01000001">
    <property type="protein sequence ID" value="SUX10808.1"/>
    <property type="molecule type" value="Genomic_DNA"/>
</dbReference>
<accession>A0A381DJF9</accession>
<protein>
    <submittedName>
        <fullName evidence="3">Putative periplasmic protein</fullName>
    </submittedName>
</protein>
<dbReference type="Proteomes" id="UP000254920">
    <property type="component" value="Unassembled WGS sequence"/>
</dbReference>
<dbReference type="SUPFAM" id="SSF74653">
    <property type="entry name" value="TolA/TonB C-terminal domain"/>
    <property type="match status" value="1"/>
</dbReference>
<keyword evidence="2" id="KW-0472">Membrane</keyword>
<dbReference type="GeneID" id="93091440"/>
<keyword evidence="2" id="KW-0812">Transmembrane</keyword>
<sequence>MVKNDNSVKYPVFSSFFFSFFIYLTLLLLLFFKITQYKEEAKKYTDSLDAFMDVVVIDSQIESNTPKAPKPKEEKLVEEKPVEAQKIDEVVKEQTTMKEPKPQKEIKEVKEVKKELPPPPKPKEEPNIQDLFKAVDTSKIKDTKTQKKEVTKKEEVLSPQKVQSRKKSDNDTTTTKKSASDLVKGLEIDQVAKSPKAQSTGIYDPFYGAITRILEQHWRVYRAQTDNTAEVEINIDKYGKFSYNIVGLSPDNEFNQKVKKFLADMQNVTFPPAPAGKDNVIKVVLEDKTVTE</sequence>
<proteinExistence type="predicted"/>
<feature type="compositionally biased region" description="Basic and acidic residues" evidence="1">
    <location>
        <begin position="136"/>
        <end position="156"/>
    </location>
</feature>
<organism evidence="3 4">
    <name type="scientific">Campylobacter sputorum subsp. sputorum</name>
    <dbReference type="NCBI Taxonomy" id="32024"/>
    <lineage>
        <taxon>Bacteria</taxon>
        <taxon>Pseudomonadati</taxon>
        <taxon>Campylobacterota</taxon>
        <taxon>Epsilonproteobacteria</taxon>
        <taxon>Campylobacterales</taxon>
        <taxon>Campylobacteraceae</taxon>
        <taxon>Campylobacter</taxon>
    </lineage>
</organism>